<reference evidence="2" key="1">
    <citation type="journal article" date="2020" name="Stud. Mycol.">
        <title>101 Dothideomycetes genomes: a test case for predicting lifestyles and emergence of pathogens.</title>
        <authorList>
            <person name="Haridas S."/>
            <person name="Albert R."/>
            <person name="Binder M."/>
            <person name="Bloem J."/>
            <person name="Labutti K."/>
            <person name="Salamov A."/>
            <person name="Andreopoulos B."/>
            <person name="Baker S."/>
            <person name="Barry K."/>
            <person name="Bills G."/>
            <person name="Bluhm B."/>
            <person name="Cannon C."/>
            <person name="Castanera R."/>
            <person name="Culley D."/>
            <person name="Daum C."/>
            <person name="Ezra D."/>
            <person name="Gonzalez J."/>
            <person name="Henrissat B."/>
            <person name="Kuo A."/>
            <person name="Liang C."/>
            <person name="Lipzen A."/>
            <person name="Lutzoni F."/>
            <person name="Magnuson J."/>
            <person name="Mondo S."/>
            <person name="Nolan M."/>
            <person name="Ohm R."/>
            <person name="Pangilinan J."/>
            <person name="Park H.-J."/>
            <person name="Ramirez L."/>
            <person name="Alfaro M."/>
            <person name="Sun H."/>
            <person name="Tritt A."/>
            <person name="Yoshinaga Y."/>
            <person name="Zwiers L.-H."/>
            <person name="Turgeon B."/>
            <person name="Goodwin S."/>
            <person name="Spatafora J."/>
            <person name="Crous P."/>
            <person name="Grigoriev I."/>
        </authorList>
    </citation>
    <scope>NUCLEOTIDE SEQUENCE</scope>
    <source>
        <strain evidence="2">CBS 107.79</strain>
    </source>
</reference>
<evidence type="ECO:0000313" key="3">
    <source>
        <dbReference type="Proteomes" id="UP000800036"/>
    </source>
</evidence>
<dbReference type="AlphaFoldDB" id="A0A6A5VRX2"/>
<accession>A0A6A5VRX2</accession>
<feature type="region of interest" description="Disordered" evidence="1">
    <location>
        <begin position="347"/>
        <end position="376"/>
    </location>
</feature>
<dbReference type="Proteomes" id="UP000800036">
    <property type="component" value="Unassembled WGS sequence"/>
</dbReference>
<protein>
    <submittedName>
        <fullName evidence="2">Uncharacterized protein</fullName>
    </submittedName>
</protein>
<organism evidence="2 3">
    <name type="scientific">Bimuria novae-zelandiae CBS 107.79</name>
    <dbReference type="NCBI Taxonomy" id="1447943"/>
    <lineage>
        <taxon>Eukaryota</taxon>
        <taxon>Fungi</taxon>
        <taxon>Dikarya</taxon>
        <taxon>Ascomycota</taxon>
        <taxon>Pezizomycotina</taxon>
        <taxon>Dothideomycetes</taxon>
        <taxon>Pleosporomycetidae</taxon>
        <taxon>Pleosporales</taxon>
        <taxon>Massarineae</taxon>
        <taxon>Didymosphaeriaceae</taxon>
        <taxon>Bimuria</taxon>
    </lineage>
</organism>
<dbReference type="EMBL" id="ML976660">
    <property type="protein sequence ID" value="KAF1978452.1"/>
    <property type="molecule type" value="Genomic_DNA"/>
</dbReference>
<gene>
    <name evidence="2" type="ORF">BU23DRAFT_651232</name>
</gene>
<evidence type="ECO:0000256" key="1">
    <source>
        <dbReference type="SAM" id="MobiDB-lite"/>
    </source>
</evidence>
<evidence type="ECO:0000313" key="2">
    <source>
        <dbReference type="EMBL" id="KAF1978452.1"/>
    </source>
</evidence>
<feature type="compositionally biased region" description="Basic and acidic residues" evidence="1">
    <location>
        <begin position="347"/>
        <end position="361"/>
    </location>
</feature>
<dbReference type="OrthoDB" id="3798487at2759"/>
<name>A0A6A5VRX2_9PLEO</name>
<sequence length="403" mass="45387">MASAPSVQTYSPVYHIIVLFAITSTIITEQQFANLPTTGKTSGVRLEMMEHATQNTTDKGAKKSIKSFAGRASGPTYGKGIAADVQRLPRLKLVEKKKLRLCQSYLNVTSHAKNESENSDNNINTFHIDLGYTLRFADVDLATCVQLYAPKPSSSVDYTSLPREECDANESSSEAYPEELKPISKPKKRVTFSPDVVNHTAESKRPRCAYSRKARSYIPGRHACLTRQGWVDTSWYRNWSRTLRQCKVFLTVNPSHMSSKNIPTAHCLSSNTLLDFYTESSKKAVLDWVSRLLKGCREHVTVGLRHIIVRLLGLVNTVNDIRLVKKGTFHKVRRICTYTHKSWSEHADKSKGNARTEEQNKKKNKRNRKDNGVSEENDHCFQTNGSISCSVNRSACHYSLIGL</sequence>
<proteinExistence type="predicted"/>
<keyword evidence="3" id="KW-1185">Reference proteome</keyword>